<evidence type="ECO:0000313" key="1">
    <source>
        <dbReference type="EMBL" id="KAK7035666.1"/>
    </source>
</evidence>
<sequence>MSTSSASRAGRKADRDIELRWRSANHLANTLGRAPIPINNSISAYKSGLDRGDGINDVMNEFAENAAEVIRETIAIKVGSRIDLPPNVRPPKVAEPVKYSGEDDHDFFTVSFLEKLLAWFRAGNYGGPDLDTYRVVLLQSYLTDEAHRWYVSETETYARENDGASPEFADLICALHQRFVKSSTAQRATRAFDTVKYDASKGPEQLYTDLIDRGRRMVEPPSQLTL</sequence>
<name>A0AAW0C7A7_9AGAR</name>
<gene>
    <name evidence="1" type="ORF">R3P38DRAFT_2518397</name>
</gene>
<evidence type="ECO:0008006" key="3">
    <source>
        <dbReference type="Google" id="ProtNLM"/>
    </source>
</evidence>
<comment type="caution">
    <text evidence="1">The sequence shown here is derived from an EMBL/GenBank/DDBJ whole genome shotgun (WGS) entry which is preliminary data.</text>
</comment>
<proteinExistence type="predicted"/>
<dbReference type="Proteomes" id="UP001362999">
    <property type="component" value="Unassembled WGS sequence"/>
</dbReference>
<organism evidence="1 2">
    <name type="scientific">Favolaschia claudopus</name>
    <dbReference type="NCBI Taxonomy" id="2862362"/>
    <lineage>
        <taxon>Eukaryota</taxon>
        <taxon>Fungi</taxon>
        <taxon>Dikarya</taxon>
        <taxon>Basidiomycota</taxon>
        <taxon>Agaricomycotina</taxon>
        <taxon>Agaricomycetes</taxon>
        <taxon>Agaricomycetidae</taxon>
        <taxon>Agaricales</taxon>
        <taxon>Marasmiineae</taxon>
        <taxon>Mycenaceae</taxon>
        <taxon>Favolaschia</taxon>
    </lineage>
</organism>
<accession>A0AAW0C7A7</accession>
<protein>
    <recommendedName>
        <fullName evidence="3">Retrotransposon gag domain-containing protein</fullName>
    </recommendedName>
</protein>
<keyword evidence="2" id="KW-1185">Reference proteome</keyword>
<reference evidence="1 2" key="1">
    <citation type="journal article" date="2024" name="J Genomics">
        <title>Draft genome sequencing and assembly of Favolaschia claudopus CIRM-BRFM 2984 isolated from oak limbs.</title>
        <authorList>
            <person name="Navarro D."/>
            <person name="Drula E."/>
            <person name="Chaduli D."/>
            <person name="Cazenave R."/>
            <person name="Ahrendt S."/>
            <person name="Wang J."/>
            <person name="Lipzen A."/>
            <person name="Daum C."/>
            <person name="Barry K."/>
            <person name="Grigoriev I.V."/>
            <person name="Favel A."/>
            <person name="Rosso M.N."/>
            <person name="Martin F."/>
        </authorList>
    </citation>
    <scope>NUCLEOTIDE SEQUENCE [LARGE SCALE GENOMIC DNA]</scope>
    <source>
        <strain evidence="1 2">CIRM-BRFM 2984</strain>
    </source>
</reference>
<evidence type="ECO:0000313" key="2">
    <source>
        <dbReference type="Proteomes" id="UP001362999"/>
    </source>
</evidence>
<dbReference type="EMBL" id="JAWWNJ010000019">
    <property type="protein sequence ID" value="KAK7035666.1"/>
    <property type="molecule type" value="Genomic_DNA"/>
</dbReference>
<feature type="non-terminal residue" evidence="1">
    <location>
        <position position="226"/>
    </location>
</feature>
<dbReference type="AlphaFoldDB" id="A0AAW0C7A7"/>